<feature type="compositionally biased region" description="Basic and acidic residues" evidence="6">
    <location>
        <begin position="385"/>
        <end position="398"/>
    </location>
</feature>
<organism evidence="8 9">
    <name type="scientific">Aspergillus cavernicola</name>
    <dbReference type="NCBI Taxonomy" id="176166"/>
    <lineage>
        <taxon>Eukaryota</taxon>
        <taxon>Fungi</taxon>
        <taxon>Dikarya</taxon>
        <taxon>Ascomycota</taxon>
        <taxon>Pezizomycotina</taxon>
        <taxon>Eurotiomycetes</taxon>
        <taxon>Eurotiomycetidae</taxon>
        <taxon>Eurotiales</taxon>
        <taxon>Aspergillaceae</taxon>
        <taxon>Aspergillus</taxon>
        <taxon>Aspergillus subgen. Nidulantes</taxon>
    </lineage>
</organism>
<evidence type="ECO:0000256" key="3">
    <source>
        <dbReference type="ARBA" id="ARBA00022777"/>
    </source>
</evidence>
<feature type="compositionally biased region" description="Polar residues" evidence="6">
    <location>
        <begin position="582"/>
        <end position="595"/>
    </location>
</feature>
<dbReference type="InterPro" id="IPR050339">
    <property type="entry name" value="CC_SR_Kinase"/>
</dbReference>
<dbReference type="SMART" id="SM00220">
    <property type="entry name" value="S_TKc"/>
    <property type="match status" value="1"/>
</dbReference>
<keyword evidence="1" id="KW-0808">Transferase</keyword>
<feature type="region of interest" description="Disordered" evidence="6">
    <location>
        <begin position="336"/>
        <end position="434"/>
    </location>
</feature>
<dbReference type="PROSITE" id="PS50011">
    <property type="entry name" value="PROTEIN_KINASE_DOM"/>
    <property type="match status" value="1"/>
</dbReference>
<evidence type="ECO:0000259" key="7">
    <source>
        <dbReference type="PROSITE" id="PS50011"/>
    </source>
</evidence>
<feature type="region of interest" description="Disordered" evidence="6">
    <location>
        <begin position="487"/>
        <end position="595"/>
    </location>
</feature>
<protein>
    <recommendedName>
        <fullName evidence="7">Protein kinase domain-containing protein</fullName>
    </recommendedName>
</protein>
<feature type="region of interest" description="Disordered" evidence="6">
    <location>
        <begin position="169"/>
        <end position="204"/>
    </location>
</feature>
<keyword evidence="2" id="KW-0547">Nucleotide-binding</keyword>
<feature type="compositionally biased region" description="Basic and acidic residues" evidence="6">
    <location>
        <begin position="252"/>
        <end position="265"/>
    </location>
</feature>
<evidence type="ECO:0000256" key="1">
    <source>
        <dbReference type="ARBA" id="ARBA00022679"/>
    </source>
</evidence>
<dbReference type="InterPro" id="IPR000719">
    <property type="entry name" value="Prot_kinase_dom"/>
</dbReference>
<evidence type="ECO:0000313" key="9">
    <source>
        <dbReference type="Proteomes" id="UP001610335"/>
    </source>
</evidence>
<comment type="caution">
    <text evidence="8">The sequence shown here is derived from an EMBL/GenBank/DDBJ whole genome shotgun (WGS) entry which is preliminary data.</text>
</comment>
<feature type="compositionally biased region" description="Polar residues" evidence="6">
    <location>
        <begin position="345"/>
        <end position="357"/>
    </location>
</feature>
<keyword evidence="9" id="KW-1185">Reference proteome</keyword>
<keyword evidence="3" id="KW-0418">Kinase</keyword>
<dbReference type="EMBL" id="JBFXLS010000042">
    <property type="protein sequence ID" value="KAL2824664.1"/>
    <property type="molecule type" value="Genomic_DNA"/>
</dbReference>
<dbReference type="InterPro" id="IPR008271">
    <property type="entry name" value="Ser/Thr_kinase_AS"/>
</dbReference>
<dbReference type="Gene3D" id="3.30.200.20">
    <property type="entry name" value="Phosphorylase Kinase, domain 1"/>
    <property type="match status" value="1"/>
</dbReference>
<feature type="compositionally biased region" description="Polar residues" evidence="6">
    <location>
        <begin position="56"/>
        <end position="78"/>
    </location>
</feature>
<feature type="domain" description="Protein kinase" evidence="7">
    <location>
        <begin position="696"/>
        <end position="1036"/>
    </location>
</feature>
<sequence length="1067" mass="117079">MVATFSPHRDAGGTLHLSSHTGIHHIDANTAIRQLRRSFSRSPSKSSHFSLLASRNNSPSKNTSYASSPLSPSRRSTQSNFVLFPSSSHQSPFAIPYPPSAKISRPVMRRARTSPRSPVKRVLNISTDQGNAKPLHGVPITPGVENSPTIPGISLSPDEMSGGVDVCSNDTQMNTEGTPTSRPSASRIEKRRSGTFGSYPAVSPLKRSDGIMNLDCASRGSPSAKRRSVHATNLSGDFSIFDSESPTTFTPEDPKTAESPLERDALSFPTTTPPFSPFATVPRRSSSLRRSTLQQRQSDRSLFSRARAMGDSEISDPDTPLTDRLRLSLDNSTFQPHRESLFSPRHTQSSLFSNTNGPAPLRAGAHPLSRTITQSSSGSSLVDDSPTHEPPHKSDRPRAIINFSKSLPAGATRPTAARHLTRQDSTSSTDSFATPENYKLVKPLPAAFMSTGLISKKNRNVDDHQSMLNMSKNMPDTPCKRPVNLFTTSQRAQPEEPLGRSGLSNPMNMPPPSPFNRSSARPKQGSIGRGMGIFGNSFNRPDISRRGSLASIDGDDGIHAQSPSNRHDSQPLSEADFPPTPTKQSFFPSRTYPPTASQIASLERLSEARGTNASPLHDRFQRGSPRTPQEHLYPPDPSGLTISAPNDHHSIRSDFNLFNLPATPTGPRESFLGKRPSLPLNIHHAPDVDASLTSHFEHVELVGTGEFSQVYRVSQPNEMSLSSIFSTTPKSPSALPGQVWAVKKAKQPYSGLKDRERRIREVDVLKSLTNWDHIISFTDSWEDNGYLYIQTEFCEEGSLDVFLAQVGLKARLDDFRIWKILLELSTGLKHIHNSGFIHLDLKPANILVTFEGVLKIADFGMATQWPAEEGIEGEGDREYIGPEILMGRYDKPADIFSLGLIMFEIAGNVELPDNGLSWQKLRNGDMSDVPSLTWSSETTVFRDASGYPISEEPSFEELCASEFGDDDFCAPGFLQGNERRTIPFTRSSELADPPTFMIDGAHEQSLDKIVGWMISPDPRDRPTADHVLEAYGARFVASRRRAGATVYEGNWGPADDVLAEDSEMIDV</sequence>
<feature type="region of interest" description="Disordered" evidence="6">
    <location>
        <begin position="211"/>
        <end position="230"/>
    </location>
</feature>
<dbReference type="SUPFAM" id="SSF56112">
    <property type="entry name" value="Protein kinase-like (PK-like)"/>
    <property type="match status" value="1"/>
</dbReference>
<name>A0ABR4IA88_9EURO</name>
<evidence type="ECO:0000256" key="6">
    <source>
        <dbReference type="SAM" id="MobiDB-lite"/>
    </source>
</evidence>
<proteinExistence type="inferred from homology"/>
<dbReference type="PANTHER" id="PTHR11042">
    <property type="entry name" value="EUKARYOTIC TRANSLATION INITIATION FACTOR 2-ALPHA KINASE EIF2-ALPHA KINASE -RELATED"/>
    <property type="match status" value="1"/>
</dbReference>
<dbReference type="Proteomes" id="UP001610335">
    <property type="component" value="Unassembled WGS sequence"/>
</dbReference>
<dbReference type="Gene3D" id="1.10.510.10">
    <property type="entry name" value="Transferase(Phosphotransferase) domain 1"/>
    <property type="match status" value="1"/>
</dbReference>
<feature type="region of interest" description="Disordered" evidence="6">
    <location>
        <begin position="609"/>
        <end position="647"/>
    </location>
</feature>
<keyword evidence="4" id="KW-0067">ATP-binding</keyword>
<accession>A0ABR4IA88</accession>
<evidence type="ECO:0000256" key="2">
    <source>
        <dbReference type="ARBA" id="ARBA00022741"/>
    </source>
</evidence>
<evidence type="ECO:0000256" key="5">
    <source>
        <dbReference type="ARBA" id="ARBA00037982"/>
    </source>
</evidence>
<feature type="compositionally biased region" description="Polar residues" evidence="6">
    <location>
        <begin position="423"/>
        <end position="434"/>
    </location>
</feature>
<feature type="region of interest" description="Disordered" evidence="6">
    <location>
        <begin position="38"/>
        <end position="78"/>
    </location>
</feature>
<feature type="region of interest" description="Disordered" evidence="6">
    <location>
        <begin position="237"/>
        <end position="324"/>
    </location>
</feature>
<gene>
    <name evidence="8" type="ORF">BDW59DRAFT_162314</name>
</gene>
<dbReference type="PANTHER" id="PTHR11042:SF196">
    <property type="entry name" value="MITOSIS INHIBITOR PROTEIN KINASE SWE1"/>
    <property type="match status" value="1"/>
</dbReference>
<feature type="compositionally biased region" description="Polar residues" evidence="6">
    <location>
        <begin position="169"/>
        <end position="184"/>
    </location>
</feature>
<feature type="compositionally biased region" description="Low complexity" evidence="6">
    <location>
        <begin position="283"/>
        <end position="296"/>
    </location>
</feature>
<evidence type="ECO:0000256" key="4">
    <source>
        <dbReference type="ARBA" id="ARBA00022840"/>
    </source>
</evidence>
<dbReference type="CDD" id="cd14052">
    <property type="entry name" value="PTKc_Wee1_fungi"/>
    <property type="match status" value="1"/>
</dbReference>
<dbReference type="InterPro" id="IPR011009">
    <property type="entry name" value="Kinase-like_dom_sf"/>
</dbReference>
<dbReference type="PROSITE" id="PS00108">
    <property type="entry name" value="PROTEIN_KINASE_ST"/>
    <property type="match status" value="1"/>
</dbReference>
<evidence type="ECO:0000313" key="8">
    <source>
        <dbReference type="EMBL" id="KAL2824664.1"/>
    </source>
</evidence>
<dbReference type="Pfam" id="PF00069">
    <property type="entry name" value="Pkinase"/>
    <property type="match status" value="1"/>
</dbReference>
<comment type="similarity">
    <text evidence="5">Belongs to the protein kinase superfamily. Ser/Thr protein kinase family. GCN2 subfamily.</text>
</comment>
<feature type="compositionally biased region" description="Low complexity" evidence="6">
    <location>
        <begin position="40"/>
        <end position="55"/>
    </location>
</feature>
<feature type="compositionally biased region" description="Polar residues" evidence="6">
    <location>
        <begin position="237"/>
        <end position="250"/>
    </location>
</feature>
<reference evidence="8 9" key="1">
    <citation type="submission" date="2024-07" db="EMBL/GenBank/DDBJ databases">
        <title>Section-level genome sequencing and comparative genomics of Aspergillus sections Usti and Cavernicolus.</title>
        <authorList>
            <consortium name="Lawrence Berkeley National Laboratory"/>
            <person name="Nybo J.L."/>
            <person name="Vesth T.C."/>
            <person name="Theobald S."/>
            <person name="Frisvad J.C."/>
            <person name="Larsen T.O."/>
            <person name="Kjaerboelling I."/>
            <person name="Rothschild-Mancinelli K."/>
            <person name="Lyhne E.K."/>
            <person name="Kogle M.E."/>
            <person name="Barry K."/>
            <person name="Clum A."/>
            <person name="Na H."/>
            <person name="Ledsgaard L."/>
            <person name="Lin J."/>
            <person name="Lipzen A."/>
            <person name="Kuo A."/>
            <person name="Riley R."/>
            <person name="Mondo S."/>
            <person name="LaButti K."/>
            <person name="Haridas S."/>
            <person name="Pangalinan J."/>
            <person name="Salamov A.A."/>
            <person name="Simmons B.A."/>
            <person name="Magnuson J.K."/>
            <person name="Chen J."/>
            <person name="Drula E."/>
            <person name="Henrissat B."/>
            <person name="Wiebenga A."/>
            <person name="Lubbers R.J."/>
            <person name="Gomes A.C."/>
            <person name="Makela M.R."/>
            <person name="Stajich J."/>
            <person name="Grigoriev I.V."/>
            <person name="Mortensen U.H."/>
            <person name="De vries R.P."/>
            <person name="Baker S.E."/>
            <person name="Andersen M.R."/>
        </authorList>
    </citation>
    <scope>NUCLEOTIDE SEQUENCE [LARGE SCALE GENOMIC DNA]</scope>
    <source>
        <strain evidence="8 9">CBS 600.67</strain>
    </source>
</reference>